<dbReference type="SUPFAM" id="SSF52980">
    <property type="entry name" value="Restriction endonuclease-like"/>
    <property type="match status" value="1"/>
</dbReference>
<accession>A0A9D9IID4</accession>
<dbReference type="SUPFAM" id="SSF52540">
    <property type="entry name" value="P-loop containing nucleoside triphosphate hydrolases"/>
    <property type="match status" value="1"/>
</dbReference>
<dbReference type="EMBL" id="JADIMA010000063">
    <property type="protein sequence ID" value="MBO8473258.1"/>
    <property type="molecule type" value="Genomic_DNA"/>
</dbReference>
<organism evidence="2 3">
    <name type="scientific">Candidatus Merdivivens pullicola</name>
    <dbReference type="NCBI Taxonomy" id="2840872"/>
    <lineage>
        <taxon>Bacteria</taxon>
        <taxon>Pseudomonadati</taxon>
        <taxon>Bacteroidota</taxon>
        <taxon>Bacteroidia</taxon>
        <taxon>Bacteroidales</taxon>
        <taxon>Muribaculaceae</taxon>
        <taxon>Muribaculaceae incertae sedis</taxon>
        <taxon>Candidatus Merdivivens</taxon>
    </lineage>
</organism>
<comment type="caution">
    <text evidence="2">The sequence shown here is derived from an EMBL/GenBank/DDBJ whole genome shotgun (WGS) entry which is preliminary data.</text>
</comment>
<dbReference type="AlphaFoldDB" id="A0A9D9IID4"/>
<reference evidence="2" key="2">
    <citation type="journal article" date="2021" name="PeerJ">
        <title>Extensive microbial diversity within the chicken gut microbiome revealed by metagenomics and culture.</title>
        <authorList>
            <person name="Gilroy R."/>
            <person name="Ravi A."/>
            <person name="Getino M."/>
            <person name="Pursley I."/>
            <person name="Horton D.L."/>
            <person name="Alikhan N.F."/>
            <person name="Baker D."/>
            <person name="Gharbi K."/>
            <person name="Hall N."/>
            <person name="Watson M."/>
            <person name="Adriaenssens E.M."/>
            <person name="Foster-Nyarko E."/>
            <person name="Jarju S."/>
            <person name="Secka A."/>
            <person name="Antonio M."/>
            <person name="Oren A."/>
            <person name="Chaudhuri R.R."/>
            <person name="La Ragione R."/>
            <person name="Hildebrand F."/>
            <person name="Pallen M.J."/>
        </authorList>
    </citation>
    <scope>NUCLEOTIDE SEQUENCE</scope>
    <source>
        <strain evidence="2">B1-8020</strain>
    </source>
</reference>
<protein>
    <submittedName>
        <fullName evidence="2">PD-(D/E)XK nuclease family protein</fullName>
    </submittedName>
</protein>
<gene>
    <name evidence="2" type="ORF">IAB81_06470</name>
</gene>
<dbReference type="Pfam" id="PF12705">
    <property type="entry name" value="PDDEXK_1"/>
    <property type="match status" value="1"/>
</dbReference>
<reference evidence="2" key="1">
    <citation type="submission" date="2020-10" db="EMBL/GenBank/DDBJ databases">
        <authorList>
            <person name="Gilroy R."/>
        </authorList>
    </citation>
    <scope>NUCLEOTIDE SEQUENCE</scope>
    <source>
        <strain evidence="2">B1-8020</strain>
    </source>
</reference>
<sequence>MQQKTPFLKQVAERYRDEIIKDSRKLCFVFPNRRAMVFFRRYVSELAVRPLFSPVLTTIDELFAQMSELRQADRITLLVKLYECYTPLARNPESFDEFIFWGDMLLADFNDADKYLVNVDNLFMNIADLNALHDDFSYLDERQREAIRRFWGSYFTDEAEAGKGKSVFKSNWELLLPLYHSFNEKLTDEGIGYAGMVYRKVAEDILSRKNDAFTQYGTVVFVGLNALNECEKVLLRHFRDTGKGDFYWDFQGGLLDSGGNIGAMFVRQNMRDFPSKRPLDDMLDCPERLKVEVFSIPSAVGQAKCAAEILSSLGDGVGRETAVVLPDVSLLEPMLYSIPENINAVNVTMGFPMNASPLMSFMASLKMLHVQQRESAGKKRFYHRSVMELLRHRFLSFIPEASSIADTILSGNLIYVEPELFAGNPLLETVFRPVVSSMDDTRDTDGLAAYQIEVLEEVGRSAGNTDREFIKKYLSAIVRLRDMRLPVKPSTWFKLVDAIVSGISVPFNGEPLSGLQVMGPLETRGLDFENIIFTSMNEGLFPSQNVSSSFIPYVLRKGFGLPTYEFQEAIWAYYFYRLLYRAKRVFLITDTRVENLKGAGESRYIKQLEYLYSDKIDFVRRTVAFSSSVPEPRPPKSVQKDSTVMKILEDCFLSGKKKFSASSLNDYLSCPLKFYFAHVSEERPEQELADDVDAGTFGSWFHKAMMLLYSPFNGKEVGASAFDAMLSDGKMLEKVVTDAFFEEVKGAYEIKGANLVNKEVILRIVNRTLETDKGFAPLKFVALEMPLDSPLDLDDGRRVFLKGVVDRMDVREGCLRIVDYKTGKVELSKDVEKVFDKDILERPKVLLQLFIYQYLVSNSRKSPSSAVPLPKQNVVYSIREIFSRMPSEFVFSDESYLLMEEGVKNTVQEILDPDVPFVQGSHAPCKYCDFYSVCKKTV</sequence>
<dbReference type="InterPro" id="IPR027417">
    <property type="entry name" value="P-loop_NTPase"/>
</dbReference>
<evidence type="ECO:0000259" key="1">
    <source>
        <dbReference type="Pfam" id="PF12705"/>
    </source>
</evidence>
<dbReference type="Proteomes" id="UP000823604">
    <property type="component" value="Unassembled WGS sequence"/>
</dbReference>
<evidence type="ECO:0000313" key="2">
    <source>
        <dbReference type="EMBL" id="MBO8473258.1"/>
    </source>
</evidence>
<name>A0A9D9IID4_9BACT</name>
<dbReference type="InterPro" id="IPR011604">
    <property type="entry name" value="PDDEXK-like_dom_sf"/>
</dbReference>
<dbReference type="Gene3D" id="3.90.320.10">
    <property type="match status" value="1"/>
</dbReference>
<dbReference type="InterPro" id="IPR038726">
    <property type="entry name" value="PDDEXK_AddAB-type"/>
</dbReference>
<feature type="domain" description="PD-(D/E)XK endonuclease-like" evidence="1">
    <location>
        <begin position="659"/>
        <end position="935"/>
    </location>
</feature>
<proteinExistence type="predicted"/>
<dbReference type="InterPro" id="IPR011335">
    <property type="entry name" value="Restrct_endonuc-II-like"/>
</dbReference>
<evidence type="ECO:0000313" key="3">
    <source>
        <dbReference type="Proteomes" id="UP000823604"/>
    </source>
</evidence>